<proteinExistence type="predicted"/>
<evidence type="ECO:0000313" key="1">
    <source>
        <dbReference type="EMBL" id="DAF87982.1"/>
    </source>
</evidence>
<reference evidence="1" key="1">
    <citation type="journal article" date="2021" name="Proc. Natl. Acad. Sci. U.S.A.">
        <title>A Catalog of Tens of Thousands of Viruses from Human Metagenomes Reveals Hidden Associations with Chronic Diseases.</title>
        <authorList>
            <person name="Tisza M.J."/>
            <person name="Buck C.B."/>
        </authorList>
    </citation>
    <scope>NUCLEOTIDE SEQUENCE</scope>
    <source>
        <strain evidence="1">CtNEy24</strain>
    </source>
</reference>
<dbReference type="EMBL" id="BK015974">
    <property type="protein sequence ID" value="DAF87982.1"/>
    <property type="molecule type" value="Genomic_DNA"/>
</dbReference>
<protein>
    <submittedName>
        <fullName evidence="1">Uncharacterized protein</fullName>
    </submittedName>
</protein>
<organism evidence="1">
    <name type="scientific">Siphoviridae sp. ctNEy24</name>
    <dbReference type="NCBI Taxonomy" id="2825466"/>
    <lineage>
        <taxon>Viruses</taxon>
        <taxon>Duplodnaviria</taxon>
        <taxon>Heunggongvirae</taxon>
        <taxon>Uroviricota</taxon>
        <taxon>Caudoviricetes</taxon>
    </lineage>
</organism>
<accession>A0A8S5U0L2</accession>
<name>A0A8S5U0L2_9CAUD</name>
<sequence>MAVSLLNTQLTDNILYKDAQYLGITTEPIDDKCVVLYGEETLKVLYVVKGRYNQVYMARRK</sequence>